<proteinExistence type="predicted"/>
<dbReference type="InterPro" id="IPR046125">
    <property type="entry name" value="DUF6122"/>
</dbReference>
<feature type="transmembrane region" description="Helical" evidence="1">
    <location>
        <begin position="59"/>
        <end position="77"/>
    </location>
</feature>
<sequence>MTRTFIHYGFHFILPLIVSLYWYRKEWKQVYIYFLLAMLIDIDHLWAQPIFDPDRCSVGYHTLHSTLAIAIYILLLLPKKSRIMAIALLWHITTDAIDCRLMSYYN</sequence>
<keyword evidence="1" id="KW-0812">Transmembrane</keyword>
<protein>
    <recommendedName>
        <fullName evidence="4">LexA-binding, inner membrane-associated hydrolase</fullName>
    </recommendedName>
</protein>
<feature type="transmembrane region" description="Helical" evidence="1">
    <location>
        <begin position="6"/>
        <end position="23"/>
    </location>
</feature>
<dbReference type="EMBL" id="VNHU01000006">
    <property type="protein sequence ID" value="TYP72848.1"/>
    <property type="molecule type" value="Genomic_DNA"/>
</dbReference>
<evidence type="ECO:0000313" key="2">
    <source>
        <dbReference type="EMBL" id="TYP72848.1"/>
    </source>
</evidence>
<dbReference type="Pfam" id="PF19617">
    <property type="entry name" value="DUF6122"/>
    <property type="match status" value="1"/>
</dbReference>
<evidence type="ECO:0000256" key="1">
    <source>
        <dbReference type="SAM" id="Phobius"/>
    </source>
</evidence>
<organism evidence="2 3">
    <name type="scientific">Aquimarina intermedia</name>
    <dbReference type="NCBI Taxonomy" id="350814"/>
    <lineage>
        <taxon>Bacteria</taxon>
        <taxon>Pseudomonadati</taxon>
        <taxon>Bacteroidota</taxon>
        <taxon>Flavobacteriia</taxon>
        <taxon>Flavobacteriales</taxon>
        <taxon>Flavobacteriaceae</taxon>
        <taxon>Aquimarina</taxon>
    </lineage>
</organism>
<name>A0A5S5C2K8_9FLAO</name>
<feature type="transmembrane region" description="Helical" evidence="1">
    <location>
        <begin position="30"/>
        <end position="47"/>
    </location>
</feature>
<comment type="caution">
    <text evidence="2">The sequence shown here is derived from an EMBL/GenBank/DDBJ whole genome shotgun (WGS) entry which is preliminary data.</text>
</comment>
<keyword evidence="3" id="KW-1185">Reference proteome</keyword>
<dbReference type="OrthoDB" id="289051at2"/>
<dbReference type="Proteomes" id="UP000324376">
    <property type="component" value="Unassembled WGS sequence"/>
</dbReference>
<dbReference type="RefSeq" id="WP_148782879.1">
    <property type="nucleotide sequence ID" value="NZ_VNHU01000006.1"/>
</dbReference>
<dbReference type="AlphaFoldDB" id="A0A5S5C2K8"/>
<keyword evidence="1" id="KW-1133">Transmembrane helix</keyword>
<reference evidence="2 3" key="1">
    <citation type="submission" date="2019-07" db="EMBL/GenBank/DDBJ databases">
        <title>Genomic Encyclopedia of Archaeal and Bacterial Type Strains, Phase II (KMG-II): from individual species to whole genera.</title>
        <authorList>
            <person name="Goeker M."/>
        </authorList>
    </citation>
    <scope>NUCLEOTIDE SEQUENCE [LARGE SCALE GENOMIC DNA]</scope>
    <source>
        <strain evidence="2 3">DSM 17527</strain>
    </source>
</reference>
<accession>A0A5S5C2K8</accession>
<gene>
    <name evidence="2" type="ORF">BD809_10698</name>
</gene>
<keyword evidence="1" id="KW-0472">Membrane</keyword>
<evidence type="ECO:0008006" key="4">
    <source>
        <dbReference type="Google" id="ProtNLM"/>
    </source>
</evidence>
<evidence type="ECO:0000313" key="3">
    <source>
        <dbReference type="Proteomes" id="UP000324376"/>
    </source>
</evidence>